<accession>M1Y4V8</accession>
<dbReference type="RefSeq" id="WP_015410294.1">
    <property type="nucleotide sequence ID" value="NC_020388.1"/>
</dbReference>
<evidence type="ECO:0000313" key="3">
    <source>
        <dbReference type="EMBL" id="CCQ37555.1"/>
    </source>
</evidence>
<evidence type="ECO:0000259" key="1">
    <source>
        <dbReference type="Pfam" id="PF01368"/>
    </source>
</evidence>
<feature type="domain" description="DDH" evidence="1">
    <location>
        <begin position="148"/>
        <end position="290"/>
    </location>
</feature>
<dbReference type="eggNOG" id="arCOG01566">
    <property type="taxonomic scope" value="Archaea"/>
</dbReference>
<dbReference type="EMBL" id="HF582854">
    <property type="protein sequence ID" value="CCQ37555.1"/>
    <property type="molecule type" value="Genomic_DNA"/>
</dbReference>
<dbReference type="KEGG" id="nmo:Nmlp_3427"/>
<dbReference type="InterPro" id="IPR051319">
    <property type="entry name" value="Oligoribo/pAp-PDE_c-di-AMP_PDE"/>
</dbReference>
<dbReference type="InterPro" id="IPR003156">
    <property type="entry name" value="DHHA1_dom"/>
</dbReference>
<evidence type="ECO:0000259" key="2">
    <source>
        <dbReference type="Pfam" id="PF02272"/>
    </source>
</evidence>
<dbReference type="SUPFAM" id="SSF64182">
    <property type="entry name" value="DHH phosphoesterases"/>
    <property type="match status" value="1"/>
</dbReference>
<dbReference type="Gene3D" id="3.10.310.30">
    <property type="match status" value="1"/>
</dbReference>
<dbReference type="GO" id="GO:0003676">
    <property type="term" value="F:nucleic acid binding"/>
    <property type="evidence" value="ECO:0007669"/>
    <property type="project" value="InterPro"/>
</dbReference>
<keyword evidence="4" id="KW-1185">Reference proteome</keyword>
<proteinExistence type="predicted"/>
<dbReference type="PANTHER" id="PTHR47618">
    <property type="entry name" value="BIFUNCTIONAL OLIGORIBONUCLEASE AND PAP PHOSPHATASE NRNA"/>
    <property type="match status" value="1"/>
</dbReference>
<dbReference type="OrthoDB" id="350705at2157"/>
<sequence length="478" mass="50415">MDRLVLGYDAVGTSFVERLARRPGSLVVLVDDDDRAESLREAGIDARRVDTGDVDDVRTVAGDVDSVVVAPAADAVGRVVRTARAAYPDAFLMVCLADGADRAAAAAADRVLDVSRGAGGGFLECAGGDALRTREFRTALRGVDGRLAVLAHDNPDPDAIASAVGLRRLASAFDVEAEACYYGDIGHQENRALVNLFGFDLRNLEDGADLSSFDAVALVDHSRPGVNDGLPPETSIDIVVDHHPPRTPVRAGFVDLRSDVGATCTILTEYFDRFGIEPTESIASGLLYGIRTDTRDFSRGVSAVDFEAAAGLVEAADSDRLRQVESPSVSVDTLETVGTAISAREVTGDVLTSCVGPIADRDTLAQAADRLLSMDGITTTLVFGYTDGTVFVSARSRGIERDLGEILREAFAQIGDAGGHADMAGAQIPVGILTEGATDTDCREVIDDVITDRFFEALGVTPDYGPFIYADGAHGFPD</sequence>
<reference evidence="3 4" key="1">
    <citation type="journal article" date="2013" name="Genome Announc.">
        <title>Genome of the haloarchaeon Natronomonas moolapensis, a neutrophilic member of a previously haloalkaliphilic genus.</title>
        <authorList>
            <person name="Dyall-Smith M.L."/>
            <person name="Pfeiffer F."/>
            <person name="Oberwinkler T."/>
            <person name="Klee K."/>
            <person name="Rampp M."/>
            <person name="Palm P."/>
            <person name="Gross K."/>
            <person name="Schuster S.C."/>
            <person name="Oesterhelt D."/>
        </authorList>
    </citation>
    <scope>NUCLEOTIDE SEQUENCE [LARGE SCALE GENOMIC DNA]</scope>
    <source>
        <strain evidence="4">DSM 18674 / JCM 14361 / 8.8.11</strain>
    </source>
</reference>
<dbReference type="AlphaFoldDB" id="M1Y4V8"/>
<dbReference type="PANTHER" id="PTHR47618:SF1">
    <property type="entry name" value="BIFUNCTIONAL OLIGORIBONUCLEASE AND PAP PHOSPHATASE NRNA"/>
    <property type="match status" value="1"/>
</dbReference>
<feature type="domain" description="DHHA1" evidence="2">
    <location>
        <begin position="349"/>
        <end position="429"/>
    </location>
</feature>
<dbReference type="GeneID" id="14652868"/>
<dbReference type="InterPro" id="IPR001667">
    <property type="entry name" value="DDH_dom"/>
</dbReference>
<dbReference type="Gene3D" id="3.90.1640.10">
    <property type="entry name" value="inorganic pyrophosphatase (n-terminal core)"/>
    <property type="match status" value="1"/>
</dbReference>
<gene>
    <name evidence="3" type="ordered locus">Nmlp_3427</name>
</gene>
<organism evidence="3 4">
    <name type="scientific">Natronomonas moolapensis (strain DSM 18674 / CECT 7526 / JCM 14361 / 8.8.11)</name>
    <dbReference type="NCBI Taxonomy" id="268739"/>
    <lineage>
        <taxon>Archaea</taxon>
        <taxon>Methanobacteriati</taxon>
        <taxon>Methanobacteriota</taxon>
        <taxon>Stenosarchaea group</taxon>
        <taxon>Halobacteria</taxon>
        <taxon>Halobacteriales</taxon>
        <taxon>Natronomonadaceae</taxon>
        <taxon>Natronomonas</taxon>
    </lineage>
</organism>
<dbReference type="Proteomes" id="UP000011867">
    <property type="component" value="Chromosome"/>
</dbReference>
<evidence type="ECO:0000313" key="4">
    <source>
        <dbReference type="Proteomes" id="UP000011867"/>
    </source>
</evidence>
<dbReference type="STRING" id="268739.Nmlp_3427"/>
<dbReference type="InterPro" id="IPR036291">
    <property type="entry name" value="NAD(P)-bd_dom_sf"/>
</dbReference>
<dbReference type="SUPFAM" id="SSF51735">
    <property type="entry name" value="NAD(P)-binding Rossmann-fold domains"/>
    <property type="match status" value="1"/>
</dbReference>
<dbReference type="InterPro" id="IPR038763">
    <property type="entry name" value="DHH_sf"/>
</dbReference>
<dbReference type="Gene3D" id="3.40.50.720">
    <property type="entry name" value="NAD(P)-binding Rossmann-like Domain"/>
    <property type="match status" value="1"/>
</dbReference>
<protein>
    <submittedName>
        <fullName evidence="3">DHH/RecJ family phosphoesterase</fullName>
    </submittedName>
</protein>
<dbReference type="HOGENOM" id="CLU_046377_1_1_2"/>
<name>M1Y4V8_NATM8</name>
<dbReference type="Pfam" id="PF01368">
    <property type="entry name" value="DHH"/>
    <property type="match status" value="1"/>
</dbReference>
<dbReference type="Pfam" id="PF02272">
    <property type="entry name" value="DHHA1"/>
    <property type="match status" value="1"/>
</dbReference>